<dbReference type="Pfam" id="PF03972">
    <property type="entry name" value="MmgE_PrpD_N"/>
    <property type="match status" value="1"/>
</dbReference>
<organism evidence="4 5">
    <name type="scientific">Roseomonas fluvialis</name>
    <dbReference type="NCBI Taxonomy" id="1750527"/>
    <lineage>
        <taxon>Bacteria</taxon>
        <taxon>Pseudomonadati</taxon>
        <taxon>Pseudomonadota</taxon>
        <taxon>Alphaproteobacteria</taxon>
        <taxon>Acetobacterales</taxon>
        <taxon>Roseomonadaceae</taxon>
        <taxon>Roseomonas</taxon>
    </lineage>
</organism>
<proteinExistence type="inferred from homology"/>
<gene>
    <name evidence="4" type="ORF">Rmf_25290</name>
</gene>
<dbReference type="InterPro" id="IPR042188">
    <property type="entry name" value="MmgE/PrpD_sf_2"/>
</dbReference>
<dbReference type="RefSeq" id="WP_244459794.1">
    <property type="nucleotide sequence ID" value="NZ_AP025637.1"/>
</dbReference>
<comment type="similarity">
    <text evidence="1">Belongs to the PrpD family.</text>
</comment>
<dbReference type="Gene3D" id="1.10.4100.10">
    <property type="entry name" value="2-methylcitrate dehydratase PrpD"/>
    <property type="match status" value="1"/>
</dbReference>
<evidence type="ECO:0000256" key="1">
    <source>
        <dbReference type="ARBA" id="ARBA00006174"/>
    </source>
</evidence>
<name>A0ABM7Y409_9PROT</name>
<dbReference type="InterPro" id="IPR005656">
    <property type="entry name" value="MmgE_PrpD"/>
</dbReference>
<keyword evidence="5" id="KW-1185">Reference proteome</keyword>
<dbReference type="InterPro" id="IPR045337">
    <property type="entry name" value="MmgE_PrpD_C"/>
</dbReference>
<dbReference type="EMBL" id="AP025637">
    <property type="protein sequence ID" value="BDG72600.1"/>
    <property type="molecule type" value="Genomic_DNA"/>
</dbReference>
<dbReference type="InterPro" id="IPR042183">
    <property type="entry name" value="MmgE/PrpD_sf_1"/>
</dbReference>
<dbReference type="Pfam" id="PF19305">
    <property type="entry name" value="MmgE_PrpD_C"/>
    <property type="match status" value="1"/>
</dbReference>
<evidence type="ECO:0000259" key="3">
    <source>
        <dbReference type="Pfam" id="PF19305"/>
    </source>
</evidence>
<dbReference type="InterPro" id="IPR036148">
    <property type="entry name" value="MmgE/PrpD_sf"/>
</dbReference>
<dbReference type="Proteomes" id="UP000831327">
    <property type="component" value="Chromosome"/>
</dbReference>
<evidence type="ECO:0000259" key="2">
    <source>
        <dbReference type="Pfam" id="PF03972"/>
    </source>
</evidence>
<dbReference type="Gene3D" id="3.30.1330.120">
    <property type="entry name" value="2-methylcitrate dehydratase PrpD"/>
    <property type="match status" value="1"/>
</dbReference>
<feature type="domain" description="MmgE/PrpD N-terminal" evidence="2">
    <location>
        <begin position="6"/>
        <end position="251"/>
    </location>
</feature>
<dbReference type="PANTHER" id="PTHR16943">
    <property type="entry name" value="2-METHYLCITRATE DEHYDRATASE-RELATED"/>
    <property type="match status" value="1"/>
</dbReference>
<accession>A0ABM7Y409</accession>
<evidence type="ECO:0000313" key="5">
    <source>
        <dbReference type="Proteomes" id="UP000831327"/>
    </source>
</evidence>
<evidence type="ECO:0000313" key="4">
    <source>
        <dbReference type="EMBL" id="BDG72600.1"/>
    </source>
</evidence>
<protein>
    <submittedName>
        <fullName evidence="4">2-methylcitrate dehydratase</fullName>
    </submittedName>
</protein>
<dbReference type="PANTHER" id="PTHR16943:SF8">
    <property type="entry name" value="2-METHYLCITRATE DEHYDRATASE"/>
    <property type="match status" value="1"/>
</dbReference>
<sequence length="466" mass="48806">MAAVTRELAAFTAAIRFEALPTEVQERTRFLVLDLVGNMLRGRHDAESTAPLLAAVRSLGLAAGSAAVFGDSARYTPAGAALVNGTTAHSLDFDDTHAAGTLHPGAPVIPAALAAAEMVGADGRTVLAAIVAGYEVTCRLALSLPGGDHYDRGYHPTATCGAFGAAAAAARVFGLSAAQIEDAFGIALSQAAGSLQFLANGAWTKRFQVGWSALNGLTAASLAREGFRGAGEALEGRAGFLRAYAPNPKPERALQGLGTEWELMETAVKPYPSCRYGHANVDAALALRAELGLKAEEIESVTMGLPNKGMLLVGAPTQYKQNPQNIVDGQFSGPFVVACALARGHFGWDSYAWLQDADLRALMKKILPVEDAEVEADFPDYMSGKLTVKARGQTFVKKIQVPKGEPANFLTEAELRAKFHGLADAVLGADRARALADAVLNLDKAADVHAMLRLGAPMMAARLAGE</sequence>
<reference evidence="4 5" key="1">
    <citation type="journal article" date="2016" name="Microbes Environ.">
        <title>Phylogenetically diverse aerobic anoxygenic phototrophic bacteria isolated from epilithic biofilms in Tama river, Japan.</title>
        <authorList>
            <person name="Hirose S."/>
            <person name="Matsuura K."/>
            <person name="Haruta S."/>
        </authorList>
    </citation>
    <scope>NUCLEOTIDE SEQUENCE [LARGE SCALE GENOMIC DNA]</scope>
    <source>
        <strain evidence="4 5">S08</strain>
    </source>
</reference>
<dbReference type="InterPro" id="IPR045336">
    <property type="entry name" value="MmgE_PrpD_N"/>
</dbReference>
<feature type="domain" description="MmgE/PrpD C-terminal" evidence="3">
    <location>
        <begin position="271"/>
        <end position="443"/>
    </location>
</feature>
<dbReference type="SUPFAM" id="SSF103378">
    <property type="entry name" value="2-methylcitrate dehydratase PrpD"/>
    <property type="match status" value="1"/>
</dbReference>